<dbReference type="RefSeq" id="WP_181441024.1">
    <property type="nucleotide sequence ID" value="NZ_QJJV01000012.1"/>
</dbReference>
<accession>A0ABX5MLV0</accession>
<dbReference type="EMBL" id="QJJV01000012">
    <property type="protein sequence ID" value="PXX14514.1"/>
    <property type="molecule type" value="Genomic_DNA"/>
</dbReference>
<proteinExistence type="predicted"/>
<evidence type="ECO:0000313" key="1">
    <source>
        <dbReference type="EMBL" id="PXX14514.1"/>
    </source>
</evidence>
<comment type="caution">
    <text evidence="1">The sequence shown here is derived from an EMBL/GenBank/DDBJ whole genome shotgun (WGS) entry which is preliminary data.</text>
</comment>
<gene>
    <name evidence="1" type="ORF">C7400_112126</name>
</gene>
<protein>
    <submittedName>
        <fullName evidence="1">Uncharacterized protein</fullName>
    </submittedName>
</protein>
<evidence type="ECO:0000313" key="2">
    <source>
        <dbReference type="Proteomes" id="UP000247515"/>
    </source>
</evidence>
<name>A0ABX5MLV0_9BURK</name>
<reference evidence="1 2" key="1">
    <citation type="submission" date="2018-05" db="EMBL/GenBank/DDBJ databases">
        <title>Genomic Encyclopedia of Type Strains, Phase IV (KMG-V): Genome sequencing to study the core and pangenomes of soil and plant-associated prokaryotes.</title>
        <authorList>
            <person name="Whitman W."/>
        </authorList>
    </citation>
    <scope>NUCLEOTIDE SEQUENCE [LARGE SCALE GENOMIC DNA]</scope>
    <source>
        <strain evidence="1 2">SIr-6563</strain>
    </source>
</reference>
<organism evidence="1 2">
    <name type="scientific">Paraburkholderia tropica</name>
    <dbReference type="NCBI Taxonomy" id="92647"/>
    <lineage>
        <taxon>Bacteria</taxon>
        <taxon>Pseudomonadati</taxon>
        <taxon>Pseudomonadota</taxon>
        <taxon>Betaproteobacteria</taxon>
        <taxon>Burkholderiales</taxon>
        <taxon>Burkholderiaceae</taxon>
        <taxon>Paraburkholderia</taxon>
    </lineage>
</organism>
<sequence>MDIPTTEDPKVFLLTVVNNPAVDMPTRIAAAAALMPYYHERLADDEEDEEQ</sequence>
<keyword evidence="2" id="KW-1185">Reference proteome</keyword>
<dbReference type="Proteomes" id="UP000247515">
    <property type="component" value="Unassembled WGS sequence"/>
</dbReference>